<dbReference type="HAMAP" id="MF_00033">
    <property type="entry name" value="MurG"/>
    <property type="match status" value="1"/>
</dbReference>
<evidence type="ECO:0000256" key="3">
    <source>
        <dbReference type="ARBA" id="ARBA00022676"/>
    </source>
</evidence>
<feature type="domain" description="Glycosyl transferase family 28 C-terminal" evidence="12">
    <location>
        <begin position="181"/>
        <end position="345"/>
    </location>
</feature>
<feature type="binding site" evidence="10">
    <location>
        <position position="187"/>
    </location>
    <ligand>
        <name>UDP-N-acetyl-alpha-D-glucosamine</name>
        <dbReference type="ChEBI" id="CHEBI:57705"/>
    </ligand>
</feature>
<dbReference type="InterPro" id="IPR007235">
    <property type="entry name" value="Glyco_trans_28_C"/>
</dbReference>
<comment type="pathway">
    <text evidence="10">Cell wall biogenesis; peptidoglycan biosynthesis.</text>
</comment>
<protein>
    <recommendedName>
        <fullName evidence="10">UDP-N-acetylglucosamine--N-acetylmuramyl-(pentapeptide) pyrophosphoryl-undecaprenol N-acetylglucosamine transferase</fullName>
        <ecNumber evidence="10">2.4.1.227</ecNumber>
    </recommendedName>
    <alternativeName>
        <fullName evidence="10">Undecaprenyl-PP-MurNAc-pentapeptide-UDPGlcNAc GlcNAc transferase</fullName>
    </alternativeName>
</protein>
<evidence type="ECO:0000259" key="11">
    <source>
        <dbReference type="Pfam" id="PF03033"/>
    </source>
</evidence>
<evidence type="ECO:0000256" key="1">
    <source>
        <dbReference type="ARBA" id="ARBA00022475"/>
    </source>
</evidence>
<dbReference type="CDD" id="cd03785">
    <property type="entry name" value="GT28_MurG"/>
    <property type="match status" value="1"/>
</dbReference>
<evidence type="ECO:0000256" key="5">
    <source>
        <dbReference type="ARBA" id="ARBA00022960"/>
    </source>
</evidence>
<keyword evidence="8 10" id="KW-0131">Cell cycle</keyword>
<dbReference type="SUPFAM" id="SSF53756">
    <property type="entry name" value="UDP-Glycosyltransferase/glycogen phosphorylase"/>
    <property type="match status" value="1"/>
</dbReference>
<keyword evidence="1 10" id="KW-1003">Cell membrane</keyword>
<accession>A0A1G1Z4P3</accession>
<gene>
    <name evidence="10" type="primary">murG</name>
    <name evidence="13" type="ORF">A3B23_00680</name>
</gene>
<dbReference type="Pfam" id="PF03033">
    <property type="entry name" value="Glyco_transf_28"/>
    <property type="match status" value="1"/>
</dbReference>
<dbReference type="GO" id="GO:0005975">
    <property type="term" value="P:carbohydrate metabolic process"/>
    <property type="evidence" value="ECO:0007669"/>
    <property type="project" value="InterPro"/>
</dbReference>
<dbReference type="InterPro" id="IPR004276">
    <property type="entry name" value="GlycoTrans_28_N"/>
</dbReference>
<dbReference type="GO" id="GO:0005886">
    <property type="term" value="C:plasma membrane"/>
    <property type="evidence" value="ECO:0007669"/>
    <property type="project" value="UniProtKB-SubCell"/>
</dbReference>
<reference evidence="13 14" key="1">
    <citation type="journal article" date="2016" name="Nat. Commun.">
        <title>Thousands of microbial genomes shed light on interconnected biogeochemical processes in an aquifer system.</title>
        <authorList>
            <person name="Anantharaman K."/>
            <person name="Brown C.T."/>
            <person name="Hug L.A."/>
            <person name="Sharon I."/>
            <person name="Castelle C.J."/>
            <person name="Probst A.J."/>
            <person name="Thomas B.C."/>
            <person name="Singh A."/>
            <person name="Wilkins M.J."/>
            <person name="Karaoz U."/>
            <person name="Brodie E.L."/>
            <person name="Williams K.H."/>
            <person name="Hubbard S.S."/>
            <person name="Banfield J.F."/>
        </authorList>
    </citation>
    <scope>NUCLEOTIDE SEQUENCE [LARGE SCALE GENOMIC DNA]</scope>
</reference>
<feature type="binding site" evidence="10">
    <location>
        <position position="293"/>
    </location>
    <ligand>
        <name>UDP-N-acetyl-alpha-D-glucosamine</name>
        <dbReference type="ChEBI" id="CHEBI:57705"/>
    </ligand>
</feature>
<evidence type="ECO:0000256" key="6">
    <source>
        <dbReference type="ARBA" id="ARBA00022984"/>
    </source>
</evidence>
<dbReference type="AlphaFoldDB" id="A0A1G1Z4P3"/>
<dbReference type="EC" id="2.4.1.227" evidence="10"/>
<comment type="similarity">
    <text evidence="10">Belongs to the glycosyltransferase 28 family. MurG subfamily.</text>
</comment>
<dbReference type="EMBL" id="MHIY01000022">
    <property type="protein sequence ID" value="OGY59621.1"/>
    <property type="molecule type" value="Genomic_DNA"/>
</dbReference>
<evidence type="ECO:0000256" key="8">
    <source>
        <dbReference type="ARBA" id="ARBA00023306"/>
    </source>
</evidence>
<proteinExistence type="inferred from homology"/>
<evidence type="ECO:0000256" key="9">
    <source>
        <dbReference type="ARBA" id="ARBA00023316"/>
    </source>
</evidence>
<evidence type="ECO:0000259" key="12">
    <source>
        <dbReference type="Pfam" id="PF04101"/>
    </source>
</evidence>
<dbReference type="GO" id="GO:0051991">
    <property type="term" value="F:UDP-N-acetyl-D-glucosamine:N-acetylmuramoyl-L-alanyl-D-glutamyl-meso-2,6-diaminopimelyl-D-alanyl-D-alanine-diphosphoundecaprenol 4-beta-N-acetylglucosaminlytransferase activity"/>
    <property type="evidence" value="ECO:0007669"/>
    <property type="project" value="RHEA"/>
</dbReference>
<evidence type="ECO:0000256" key="2">
    <source>
        <dbReference type="ARBA" id="ARBA00022618"/>
    </source>
</evidence>
<dbReference type="PANTHER" id="PTHR21015">
    <property type="entry name" value="UDP-N-ACETYLGLUCOSAMINE--N-ACETYLMURAMYL-(PENTAPEPTIDE) PYROPHOSPHORYL-UNDECAPRENOL N-ACETYLGLUCOSAMINE TRANSFERASE 1"/>
    <property type="match status" value="1"/>
</dbReference>
<evidence type="ECO:0000313" key="14">
    <source>
        <dbReference type="Proteomes" id="UP000178744"/>
    </source>
</evidence>
<dbReference type="InterPro" id="IPR006009">
    <property type="entry name" value="GlcNAc_MurG"/>
</dbReference>
<dbReference type="GO" id="GO:0071555">
    <property type="term" value="P:cell wall organization"/>
    <property type="evidence" value="ECO:0007669"/>
    <property type="project" value="UniProtKB-KW"/>
</dbReference>
<dbReference type="Pfam" id="PF04101">
    <property type="entry name" value="Glyco_tran_28_C"/>
    <property type="match status" value="1"/>
</dbReference>
<comment type="subcellular location">
    <subcellularLocation>
        <location evidence="10">Cell membrane</location>
        <topology evidence="10">Peripheral membrane protein</topology>
        <orientation evidence="10">Cytoplasmic side</orientation>
    </subcellularLocation>
</comment>
<dbReference type="GO" id="GO:0051301">
    <property type="term" value="P:cell division"/>
    <property type="evidence" value="ECO:0007669"/>
    <property type="project" value="UniProtKB-KW"/>
</dbReference>
<dbReference type="Proteomes" id="UP000178744">
    <property type="component" value="Unassembled WGS sequence"/>
</dbReference>
<dbReference type="UniPathway" id="UPA00219"/>
<evidence type="ECO:0000256" key="10">
    <source>
        <dbReference type="HAMAP-Rule" id="MF_00033"/>
    </source>
</evidence>
<keyword evidence="7 10" id="KW-0472">Membrane</keyword>
<dbReference type="STRING" id="1797690.A3B23_00680"/>
<keyword evidence="5 10" id="KW-0133">Cell shape</keyword>
<name>A0A1G1Z4P3_9BACT</name>
<keyword evidence="4 10" id="KW-0808">Transferase</keyword>
<feature type="binding site" evidence="10">
    <location>
        <position position="111"/>
    </location>
    <ligand>
        <name>UDP-N-acetyl-alpha-D-glucosamine</name>
        <dbReference type="ChEBI" id="CHEBI:57705"/>
    </ligand>
</feature>
<evidence type="ECO:0000313" key="13">
    <source>
        <dbReference type="EMBL" id="OGY59621.1"/>
    </source>
</evidence>
<dbReference type="GO" id="GO:0050511">
    <property type="term" value="F:undecaprenyldiphospho-muramoylpentapeptide beta-N-acetylglucosaminyltransferase activity"/>
    <property type="evidence" value="ECO:0007669"/>
    <property type="project" value="UniProtKB-UniRule"/>
</dbReference>
<dbReference type="GO" id="GO:0009252">
    <property type="term" value="P:peptidoglycan biosynthetic process"/>
    <property type="evidence" value="ECO:0007669"/>
    <property type="project" value="UniProtKB-UniRule"/>
</dbReference>
<comment type="catalytic activity">
    <reaction evidence="10">
        <text>di-trans,octa-cis-undecaprenyl diphospho-N-acetyl-alpha-D-muramoyl-L-alanyl-D-glutamyl-meso-2,6-diaminopimeloyl-D-alanyl-D-alanine + UDP-N-acetyl-alpha-D-glucosamine = di-trans,octa-cis-undecaprenyl diphospho-[N-acetyl-alpha-D-glucosaminyl-(1-&gt;4)]-N-acetyl-alpha-D-muramoyl-L-alanyl-D-glutamyl-meso-2,6-diaminopimeloyl-D-alanyl-D-alanine + UDP + H(+)</text>
        <dbReference type="Rhea" id="RHEA:31227"/>
        <dbReference type="ChEBI" id="CHEBI:15378"/>
        <dbReference type="ChEBI" id="CHEBI:57705"/>
        <dbReference type="ChEBI" id="CHEBI:58223"/>
        <dbReference type="ChEBI" id="CHEBI:61387"/>
        <dbReference type="ChEBI" id="CHEBI:61388"/>
        <dbReference type="EC" id="2.4.1.227"/>
    </reaction>
</comment>
<dbReference type="Gene3D" id="3.40.50.2000">
    <property type="entry name" value="Glycogen Phosphorylase B"/>
    <property type="match status" value="2"/>
</dbReference>
<keyword evidence="9 10" id="KW-0961">Cell wall biogenesis/degradation</keyword>
<evidence type="ECO:0000256" key="7">
    <source>
        <dbReference type="ARBA" id="ARBA00023136"/>
    </source>
</evidence>
<keyword evidence="3 10" id="KW-0328">Glycosyltransferase</keyword>
<dbReference type="GO" id="GO:0008360">
    <property type="term" value="P:regulation of cell shape"/>
    <property type="evidence" value="ECO:0007669"/>
    <property type="project" value="UniProtKB-KW"/>
</dbReference>
<comment type="caution">
    <text evidence="10">Lacks conserved residue(s) required for the propagation of feature annotation.</text>
</comment>
<feature type="domain" description="Glycosyltransferase family 28 N-terminal" evidence="11">
    <location>
        <begin position="2"/>
        <end position="128"/>
    </location>
</feature>
<keyword evidence="6 10" id="KW-0573">Peptidoglycan synthesis</keyword>
<sequence>MLTGGDNGGRIYPLIAVVSELQTIAAKDGINLKISYLGAFGLYKEFIKANNIRVHSVAAGGLRGFFGFLQALWWTYWIMPDVVLSDGGLGSFAVVLAARFYRVPVVVHECNAAPDASNISAVKSAKAVSLAFAGAAQYLPAREKPVLIGNPVRHYILPKLGETDQAFAKRTLGFDSSKPLIFVNGGSQCAPSINNFIVKNLPYVLEIAQVLHQTGRENYETVLNQVSQVAADIPEDLAAGYKAVDYFERDIKNALIGADVVVARSGAGSIFEIAAFGKPSILIPMPGSSDDHQRLNAYEYSSTGAAIVIDEENLLSNFFINKLQSLLADPIKMAEMSAAASTFYKPGAAADLARIVLESKA</sequence>
<dbReference type="PANTHER" id="PTHR21015:SF22">
    <property type="entry name" value="GLYCOSYLTRANSFERASE"/>
    <property type="match status" value="1"/>
</dbReference>
<feature type="binding site" evidence="10">
    <location>
        <position position="153"/>
    </location>
    <ligand>
        <name>UDP-N-acetyl-alpha-D-glucosamine</name>
        <dbReference type="ChEBI" id="CHEBI:57705"/>
    </ligand>
</feature>
<comment type="function">
    <text evidence="10">Cell wall formation. Catalyzes the transfer of a GlcNAc subunit on undecaprenyl-pyrophosphoryl-MurNAc-pentapeptide (lipid intermediate I) to form undecaprenyl-pyrophosphoryl-MurNAc-(pentapeptide)GlcNAc (lipid intermediate II).</text>
</comment>
<keyword evidence="2 10" id="KW-0132">Cell division</keyword>
<organism evidence="13 14">
    <name type="scientific">Candidatus Colwellbacteria bacterium RIFCSPLOWO2_01_FULL_48_10</name>
    <dbReference type="NCBI Taxonomy" id="1797690"/>
    <lineage>
        <taxon>Bacteria</taxon>
        <taxon>Candidatus Colwelliibacteriota</taxon>
    </lineage>
</organism>
<comment type="caution">
    <text evidence="13">The sequence shown here is derived from an EMBL/GenBank/DDBJ whole genome shotgun (WGS) entry which is preliminary data.</text>
</comment>
<evidence type="ECO:0000256" key="4">
    <source>
        <dbReference type="ARBA" id="ARBA00022679"/>
    </source>
</evidence>